<organism evidence="1">
    <name type="scientific">uncultured Caudovirales phage</name>
    <dbReference type="NCBI Taxonomy" id="2100421"/>
    <lineage>
        <taxon>Viruses</taxon>
        <taxon>Duplodnaviria</taxon>
        <taxon>Heunggongvirae</taxon>
        <taxon>Uroviricota</taxon>
        <taxon>Caudoviricetes</taxon>
        <taxon>Peduoviridae</taxon>
        <taxon>Maltschvirus</taxon>
        <taxon>Maltschvirus maltsch</taxon>
    </lineage>
</organism>
<sequence length="116" mass="12968">MKKIFLIVGLSFIGCKKEEIKSSSTTVISHYTARFSVDSPSSTECFINGEPVELNEGYEVMTGDVLTMESHVMTHTITATMQTYWDVHSNFIEINGVKKLKETCACSQLNSTYVVE</sequence>
<name>A0A6J5MS61_9CAUD</name>
<accession>A0A6J5MS61</accession>
<evidence type="ECO:0000313" key="1">
    <source>
        <dbReference type="EMBL" id="CAB4147886.1"/>
    </source>
</evidence>
<evidence type="ECO:0008006" key="2">
    <source>
        <dbReference type="Google" id="ProtNLM"/>
    </source>
</evidence>
<dbReference type="PROSITE" id="PS51257">
    <property type="entry name" value="PROKAR_LIPOPROTEIN"/>
    <property type="match status" value="1"/>
</dbReference>
<reference evidence="1" key="1">
    <citation type="submission" date="2020-04" db="EMBL/GenBank/DDBJ databases">
        <authorList>
            <person name="Chiriac C."/>
            <person name="Salcher M."/>
            <person name="Ghai R."/>
            <person name="Kavagutti S V."/>
        </authorList>
    </citation>
    <scope>NUCLEOTIDE SEQUENCE</scope>
</reference>
<dbReference type="EMBL" id="LR796477">
    <property type="protein sequence ID" value="CAB4147886.1"/>
    <property type="molecule type" value="Genomic_DNA"/>
</dbReference>
<gene>
    <name evidence="1" type="ORF">UFOVP514_51</name>
</gene>
<protein>
    <recommendedName>
        <fullName evidence="2">Lipoprotein</fullName>
    </recommendedName>
</protein>
<proteinExistence type="predicted"/>